<dbReference type="InterPro" id="IPR001106">
    <property type="entry name" value="Aromatic_Lyase"/>
</dbReference>
<dbReference type="GO" id="GO:0016841">
    <property type="term" value="F:ammonia-lyase activity"/>
    <property type="evidence" value="ECO:0007669"/>
    <property type="project" value="UniProtKB-ARBA"/>
</dbReference>
<protein>
    <submittedName>
        <fullName evidence="1">Aromatic amino acid lyase</fullName>
    </submittedName>
</protein>
<proteinExistence type="predicted"/>
<evidence type="ECO:0000313" key="1">
    <source>
        <dbReference type="EMBL" id="NMU25033.1"/>
    </source>
</evidence>
<dbReference type="InterPro" id="IPR008948">
    <property type="entry name" value="L-Aspartase-like"/>
</dbReference>
<feature type="non-terminal residue" evidence="1">
    <location>
        <position position="1"/>
    </location>
</feature>
<dbReference type="SUPFAM" id="SSF48557">
    <property type="entry name" value="L-aspartase-like"/>
    <property type="match status" value="1"/>
</dbReference>
<accession>A0A7Y0S2L3</accession>
<dbReference type="Proteomes" id="UP000555836">
    <property type="component" value="Unassembled WGS sequence"/>
</dbReference>
<reference evidence="1 2" key="1">
    <citation type="submission" date="2020-04" db="EMBL/GenBank/DDBJ databases">
        <title>Whole-genome sequencing of Vibrio spp. from China reveals different genetic environments of blaCTX-M-14 among diverse lineages.</title>
        <authorList>
            <person name="Zheng Z."/>
            <person name="Ye L."/>
            <person name="Chen S."/>
        </authorList>
    </citation>
    <scope>NUCLEOTIDE SEQUENCE [LARGE SCALE GENOMIC DNA]</scope>
    <source>
        <strain evidence="1 2">Vb0574</strain>
    </source>
</reference>
<feature type="non-terminal residue" evidence="1">
    <location>
        <position position="85"/>
    </location>
</feature>
<comment type="caution">
    <text evidence="1">The sequence shown here is derived from an EMBL/GenBank/DDBJ whole genome shotgun (WGS) entry which is preliminary data.</text>
</comment>
<organism evidence="1 2">
    <name type="scientific">Vibrio parahaemolyticus</name>
    <dbReference type="NCBI Taxonomy" id="670"/>
    <lineage>
        <taxon>Bacteria</taxon>
        <taxon>Pseudomonadati</taxon>
        <taxon>Pseudomonadota</taxon>
        <taxon>Gammaproteobacteria</taxon>
        <taxon>Vibrionales</taxon>
        <taxon>Vibrionaceae</taxon>
        <taxon>Vibrio</taxon>
    </lineage>
</organism>
<dbReference type="InterPro" id="IPR024083">
    <property type="entry name" value="Fumarase/histidase_N"/>
</dbReference>
<sequence length="85" mass="9254">QVSRSPVNLTLVPEAIPAIEESTQVVDRVIAEDRTVYGINTGFGLLANTRIAPEDLETLQRSIVLSHAAGIGEFMSDETVRLMMV</sequence>
<dbReference type="AlphaFoldDB" id="A0A7Y0S2L3"/>
<dbReference type="EMBL" id="JABCLD010000747">
    <property type="protein sequence ID" value="NMU25033.1"/>
    <property type="molecule type" value="Genomic_DNA"/>
</dbReference>
<name>A0A7Y0S2L3_VIBPH</name>
<gene>
    <name evidence="1" type="ORF">HKB21_05305</name>
</gene>
<evidence type="ECO:0000313" key="2">
    <source>
        <dbReference type="Proteomes" id="UP000555836"/>
    </source>
</evidence>
<dbReference type="Pfam" id="PF00221">
    <property type="entry name" value="Lyase_aromatic"/>
    <property type="match status" value="1"/>
</dbReference>
<dbReference type="Gene3D" id="1.10.275.10">
    <property type="entry name" value="Fumarase/aspartase (N-terminal domain)"/>
    <property type="match status" value="1"/>
</dbReference>
<keyword evidence="1" id="KW-0456">Lyase</keyword>